<comment type="caution">
    <text evidence="1">The sequence shown here is derived from an EMBL/GenBank/DDBJ whole genome shotgun (WGS) entry which is preliminary data.</text>
</comment>
<organism evidence="1 2">
    <name type="scientific">Arctium lappa</name>
    <name type="common">Greater burdock</name>
    <name type="synonym">Lappa major</name>
    <dbReference type="NCBI Taxonomy" id="4217"/>
    <lineage>
        <taxon>Eukaryota</taxon>
        <taxon>Viridiplantae</taxon>
        <taxon>Streptophyta</taxon>
        <taxon>Embryophyta</taxon>
        <taxon>Tracheophyta</taxon>
        <taxon>Spermatophyta</taxon>
        <taxon>Magnoliopsida</taxon>
        <taxon>eudicotyledons</taxon>
        <taxon>Gunneridae</taxon>
        <taxon>Pentapetalae</taxon>
        <taxon>asterids</taxon>
        <taxon>campanulids</taxon>
        <taxon>Asterales</taxon>
        <taxon>Asteraceae</taxon>
        <taxon>Carduoideae</taxon>
        <taxon>Cardueae</taxon>
        <taxon>Arctiinae</taxon>
        <taxon>Arctium</taxon>
    </lineage>
</organism>
<accession>A0ACB8Y2Q4</accession>
<protein>
    <submittedName>
        <fullName evidence="1">Uncharacterized protein</fullName>
    </submittedName>
</protein>
<reference evidence="2" key="1">
    <citation type="journal article" date="2022" name="Mol. Ecol. Resour.">
        <title>The genomes of chicory, endive, great burdock and yacon provide insights into Asteraceae palaeo-polyploidization history and plant inulin production.</title>
        <authorList>
            <person name="Fan W."/>
            <person name="Wang S."/>
            <person name="Wang H."/>
            <person name="Wang A."/>
            <person name="Jiang F."/>
            <person name="Liu H."/>
            <person name="Zhao H."/>
            <person name="Xu D."/>
            <person name="Zhang Y."/>
        </authorList>
    </citation>
    <scope>NUCLEOTIDE SEQUENCE [LARGE SCALE GENOMIC DNA]</scope>
    <source>
        <strain evidence="2">cv. Niubang</strain>
    </source>
</reference>
<reference evidence="1 2" key="2">
    <citation type="journal article" date="2022" name="Mol. Ecol. Resour.">
        <title>The genomes of chicory, endive, great burdock and yacon provide insights into Asteraceae paleo-polyploidization history and plant inulin production.</title>
        <authorList>
            <person name="Fan W."/>
            <person name="Wang S."/>
            <person name="Wang H."/>
            <person name="Wang A."/>
            <person name="Jiang F."/>
            <person name="Liu H."/>
            <person name="Zhao H."/>
            <person name="Xu D."/>
            <person name="Zhang Y."/>
        </authorList>
    </citation>
    <scope>NUCLEOTIDE SEQUENCE [LARGE SCALE GENOMIC DNA]</scope>
    <source>
        <strain evidence="2">cv. Niubang</strain>
    </source>
</reference>
<dbReference type="Proteomes" id="UP001055879">
    <property type="component" value="Linkage Group LG14"/>
</dbReference>
<sequence length="122" mass="13134">MGAWETGWNVWRRRSEGRGWKFVEVNVGGGGGTTVMGASLEEVIGGANKVEWQVVGEDEVGEVEDLVQSGGGLCLTCVSLEMGSKRRRQLRGSDGGRPFCFCNGLRSNCRRKCDDGAGFTGE</sequence>
<gene>
    <name evidence="1" type="ORF">L6452_37091</name>
</gene>
<name>A0ACB8Y2Q4_ARCLA</name>
<evidence type="ECO:0000313" key="1">
    <source>
        <dbReference type="EMBL" id="KAI3677821.1"/>
    </source>
</evidence>
<keyword evidence="2" id="KW-1185">Reference proteome</keyword>
<dbReference type="EMBL" id="CM042060">
    <property type="protein sequence ID" value="KAI3677821.1"/>
    <property type="molecule type" value="Genomic_DNA"/>
</dbReference>
<evidence type="ECO:0000313" key="2">
    <source>
        <dbReference type="Proteomes" id="UP001055879"/>
    </source>
</evidence>
<proteinExistence type="predicted"/>